<dbReference type="GO" id="GO:0008203">
    <property type="term" value="P:cholesterol metabolic process"/>
    <property type="evidence" value="ECO:0007669"/>
    <property type="project" value="Ensembl"/>
</dbReference>
<organism evidence="2 3">
    <name type="scientific">Oryctolagus cuniculus</name>
    <name type="common">Rabbit</name>
    <dbReference type="NCBI Taxonomy" id="9986"/>
    <lineage>
        <taxon>Eukaryota</taxon>
        <taxon>Metazoa</taxon>
        <taxon>Chordata</taxon>
        <taxon>Craniata</taxon>
        <taxon>Vertebrata</taxon>
        <taxon>Euteleostomi</taxon>
        <taxon>Mammalia</taxon>
        <taxon>Eutheria</taxon>
        <taxon>Euarchontoglires</taxon>
        <taxon>Glires</taxon>
        <taxon>Lagomorpha</taxon>
        <taxon>Leporidae</taxon>
        <taxon>Oryctolagus</taxon>
    </lineage>
</organism>
<keyword evidence="3" id="KW-1185">Reference proteome</keyword>
<dbReference type="Proteomes" id="UP000001811">
    <property type="component" value="Chromosome 4"/>
</dbReference>
<dbReference type="GO" id="GO:0006641">
    <property type="term" value="P:triglyceride metabolic process"/>
    <property type="evidence" value="ECO:0007669"/>
    <property type="project" value="Ensembl"/>
</dbReference>
<dbReference type="Ensembl" id="ENSOCUT00000014288.3">
    <property type="protein sequence ID" value="ENSOCUP00000012283.3"/>
    <property type="gene ID" value="ENSOCUG00000014297.3"/>
</dbReference>
<evidence type="ECO:0000256" key="1">
    <source>
        <dbReference type="SAM" id="SignalP"/>
    </source>
</evidence>
<dbReference type="GO" id="GO:0005615">
    <property type="term" value="C:extracellular space"/>
    <property type="evidence" value="ECO:0007669"/>
    <property type="project" value="Ensembl"/>
</dbReference>
<accession>G1T739</accession>
<protein>
    <submittedName>
        <fullName evidence="2">Apolipoprotein F</fullName>
    </submittedName>
</protein>
<sequence>MWGLRFVMVPVELLLCYLLLHSVDATLHAKPTNVSKHLPSSSQSPSSGSLSCQTLLPKSLPGFNHLAPLPKFLVGLALRSALDKVGCQAEARAVQRQLHHWGGVNATQILIHHLQELQEGGTTERRVSVEALASALQLLAQEQAGPERARRSLPRENCENEREQGVYSIVRLLPGVGTYYNLGTALYYAAHNCSDKAHERGQDGAIDLGYDLLMAMAGLSGGPMGLAISAALKPALKAGVQKLIQYYHSEKEANTPPPETGTDSLGGFLDVSDLEVFNSYDSYPEAGNLVI</sequence>
<reference evidence="2" key="3">
    <citation type="submission" date="2025-09" db="UniProtKB">
        <authorList>
            <consortium name="Ensembl"/>
        </authorList>
    </citation>
    <scope>IDENTIFICATION</scope>
    <source>
        <strain evidence="2">Thorbecke</strain>
    </source>
</reference>
<dbReference type="HOGENOM" id="CLU_078958_0_0_1"/>
<dbReference type="eggNOG" id="ENOG502QUQ0">
    <property type="taxonomic scope" value="Eukaryota"/>
</dbReference>
<evidence type="ECO:0000313" key="2">
    <source>
        <dbReference type="Ensembl" id="ENSOCUP00000012283.3"/>
    </source>
</evidence>
<dbReference type="PANTHER" id="PTHR15011">
    <property type="entry name" value="APOLIPOPROTEIN F"/>
    <property type="match status" value="1"/>
</dbReference>
<dbReference type="AlphaFoldDB" id="G1T739"/>
<dbReference type="InterPro" id="IPR026114">
    <property type="entry name" value="APOF"/>
</dbReference>
<dbReference type="GeneTree" id="ENSGT00500000045104"/>
<dbReference type="Bgee" id="ENSOCUG00000014297">
    <property type="expression patterns" value="Expressed in liver and 7 other cell types or tissues"/>
</dbReference>
<proteinExistence type="predicted"/>
<feature type="chain" id="PRO_5023833952" evidence="1">
    <location>
        <begin position="26"/>
        <end position="291"/>
    </location>
</feature>
<reference evidence="2 3" key="1">
    <citation type="journal article" date="2011" name="Nature">
        <title>A high-resolution map of human evolutionary constraint using 29 mammals.</title>
        <authorList>
            <person name="Lindblad-Toh K."/>
            <person name="Garber M."/>
            <person name="Zuk O."/>
            <person name="Lin M.F."/>
            <person name="Parker B.J."/>
            <person name="Washietl S."/>
            <person name="Kheradpour P."/>
            <person name="Ernst J."/>
            <person name="Jordan G."/>
            <person name="Mauceli E."/>
            <person name="Ward L.D."/>
            <person name="Lowe C.B."/>
            <person name="Holloway A.K."/>
            <person name="Clamp M."/>
            <person name="Gnerre S."/>
            <person name="Alfoldi J."/>
            <person name="Beal K."/>
            <person name="Chang J."/>
            <person name="Clawson H."/>
            <person name="Cuff J."/>
            <person name="Di Palma F."/>
            <person name="Fitzgerald S."/>
            <person name="Flicek P."/>
            <person name="Guttman M."/>
            <person name="Hubisz M.J."/>
            <person name="Jaffe D.B."/>
            <person name="Jungreis I."/>
            <person name="Kent W.J."/>
            <person name="Kostka D."/>
            <person name="Lara M."/>
            <person name="Martins A.L."/>
            <person name="Massingham T."/>
            <person name="Moltke I."/>
            <person name="Raney B.J."/>
            <person name="Rasmussen M.D."/>
            <person name="Robinson J."/>
            <person name="Stark A."/>
            <person name="Vilella A.J."/>
            <person name="Wen J."/>
            <person name="Xie X."/>
            <person name="Zody M.C."/>
            <person name="Baldwin J."/>
            <person name="Bloom T."/>
            <person name="Chin C.W."/>
            <person name="Heiman D."/>
            <person name="Nicol R."/>
            <person name="Nusbaum C."/>
            <person name="Young S."/>
            <person name="Wilkinson J."/>
            <person name="Worley K.C."/>
            <person name="Kovar C.L."/>
            <person name="Muzny D.M."/>
            <person name="Gibbs R.A."/>
            <person name="Cree A."/>
            <person name="Dihn H.H."/>
            <person name="Fowler G."/>
            <person name="Jhangiani S."/>
            <person name="Joshi V."/>
            <person name="Lee S."/>
            <person name="Lewis L.R."/>
            <person name="Nazareth L.V."/>
            <person name="Okwuonu G."/>
            <person name="Santibanez J."/>
            <person name="Warren W.C."/>
            <person name="Mardis E.R."/>
            <person name="Weinstock G.M."/>
            <person name="Wilson R.K."/>
            <person name="Delehaunty K."/>
            <person name="Dooling D."/>
            <person name="Fronik C."/>
            <person name="Fulton L."/>
            <person name="Fulton B."/>
            <person name="Graves T."/>
            <person name="Minx P."/>
            <person name="Sodergren E."/>
            <person name="Birney E."/>
            <person name="Margulies E.H."/>
            <person name="Herrero J."/>
            <person name="Green E.D."/>
            <person name="Haussler D."/>
            <person name="Siepel A."/>
            <person name="Goldman N."/>
            <person name="Pollard K.S."/>
            <person name="Pedersen J.S."/>
            <person name="Lander E.S."/>
            <person name="Kellis M."/>
        </authorList>
    </citation>
    <scope>NUCLEOTIDE SEQUENCE [LARGE SCALE GENOMIC DNA]</scope>
    <source>
        <strain evidence="2 3">Thorbecke inbred</strain>
    </source>
</reference>
<name>G1T739_RABIT</name>
<dbReference type="InParanoid" id="G1T739"/>
<dbReference type="EMBL" id="AAGW02059151">
    <property type="status" value="NOT_ANNOTATED_CDS"/>
    <property type="molecule type" value="Genomic_DNA"/>
</dbReference>
<feature type="signal peptide" evidence="1">
    <location>
        <begin position="1"/>
        <end position="25"/>
    </location>
</feature>
<dbReference type="STRING" id="9986.ENSOCUP00000012283"/>
<dbReference type="FunCoup" id="G1T739">
    <property type="interactions" value="157"/>
</dbReference>
<dbReference type="PANTHER" id="PTHR15011:SF3">
    <property type="entry name" value="APOLIPOPROTEIN F"/>
    <property type="match status" value="1"/>
</dbReference>
<reference evidence="2" key="2">
    <citation type="submission" date="2025-08" db="UniProtKB">
        <authorList>
            <consortium name="Ensembl"/>
        </authorList>
    </citation>
    <scope>IDENTIFICATION</scope>
    <source>
        <strain evidence="2">Thorbecke</strain>
    </source>
</reference>
<dbReference type="PaxDb" id="9986-ENSOCUP00000012283"/>
<gene>
    <name evidence="2" type="primary">APOF</name>
</gene>
<dbReference type="Pfam" id="PF15148">
    <property type="entry name" value="Apolipo_F"/>
    <property type="match status" value="1"/>
</dbReference>
<evidence type="ECO:0000313" key="3">
    <source>
        <dbReference type="Proteomes" id="UP000001811"/>
    </source>
</evidence>
<keyword evidence="1" id="KW-0732">Signal</keyword>
<dbReference type="GO" id="GO:0033344">
    <property type="term" value="P:cholesterol efflux"/>
    <property type="evidence" value="ECO:0007669"/>
    <property type="project" value="Ensembl"/>
</dbReference>